<dbReference type="Pfam" id="PF07811">
    <property type="entry name" value="TadE"/>
    <property type="match status" value="1"/>
</dbReference>
<dbReference type="EMBL" id="ARYK01000003">
    <property type="protein sequence ID" value="KCZ92759.1"/>
    <property type="molecule type" value="Genomic_DNA"/>
</dbReference>
<keyword evidence="1" id="KW-0812">Transmembrane</keyword>
<keyword evidence="1" id="KW-0472">Membrane</keyword>
<organism evidence="3 4">
    <name type="scientific">Hyphomonas johnsonii MHS-2</name>
    <dbReference type="NCBI Taxonomy" id="1280950"/>
    <lineage>
        <taxon>Bacteria</taxon>
        <taxon>Pseudomonadati</taxon>
        <taxon>Pseudomonadota</taxon>
        <taxon>Alphaproteobacteria</taxon>
        <taxon>Hyphomonadales</taxon>
        <taxon>Hyphomonadaceae</taxon>
        <taxon>Hyphomonas</taxon>
    </lineage>
</organism>
<dbReference type="RefSeq" id="WP_035616098.1">
    <property type="nucleotide sequence ID" value="NZ_ARYK01000003.1"/>
</dbReference>
<dbReference type="STRING" id="1280950.HJO_07387"/>
<feature type="transmembrane region" description="Helical" evidence="1">
    <location>
        <begin position="34"/>
        <end position="55"/>
    </location>
</feature>
<dbReference type="PATRIC" id="fig|1280950.3.peg.1480"/>
<evidence type="ECO:0000313" key="3">
    <source>
        <dbReference type="EMBL" id="KCZ92759.1"/>
    </source>
</evidence>
<keyword evidence="4" id="KW-1185">Reference proteome</keyword>
<dbReference type="AlphaFoldDB" id="A0A059FQ18"/>
<gene>
    <name evidence="3" type="ORF">HJO_07387</name>
</gene>
<sequence length="203" mass="22429">MSSKRFFSRFTKRTKWRGIKGLCYNEQGISAIEFAFIAPVLVLVYFGCIEISFLMRIDRRVTSTSASLGDLTARLAVATDDDMAEMFQAARVMMQPYDATNAHLRITSIVDKGDGVAKVAWSDGYKMNAYAKGATVTVPAGIIPSPGSAIMSEVEYTYTSPFTFVLGTDTVVKDKFYLRPRRVNEINRVHDADDDGTSFGPSS</sequence>
<name>A0A059FQ18_9PROT</name>
<keyword evidence="1" id="KW-1133">Transmembrane helix</keyword>
<comment type="caution">
    <text evidence="3">The sequence shown here is derived from an EMBL/GenBank/DDBJ whole genome shotgun (WGS) entry which is preliminary data.</text>
</comment>
<evidence type="ECO:0000259" key="2">
    <source>
        <dbReference type="Pfam" id="PF07811"/>
    </source>
</evidence>
<dbReference type="Proteomes" id="UP000025171">
    <property type="component" value="Unassembled WGS sequence"/>
</dbReference>
<proteinExistence type="predicted"/>
<protein>
    <submittedName>
        <fullName evidence="3">Flp/Fap pilin component</fullName>
    </submittedName>
</protein>
<accession>A0A059FQ18</accession>
<dbReference type="OrthoDB" id="7189296at2"/>
<evidence type="ECO:0000256" key="1">
    <source>
        <dbReference type="SAM" id="Phobius"/>
    </source>
</evidence>
<feature type="domain" description="TadE-like" evidence="2">
    <location>
        <begin position="28"/>
        <end position="63"/>
    </location>
</feature>
<dbReference type="InterPro" id="IPR012495">
    <property type="entry name" value="TadE-like_dom"/>
</dbReference>
<dbReference type="eggNOG" id="COG4961">
    <property type="taxonomic scope" value="Bacteria"/>
</dbReference>
<reference evidence="3 4" key="1">
    <citation type="journal article" date="2014" name="Antonie Van Leeuwenhoek">
        <title>Hyphomonas beringensis sp. nov. and Hyphomonas chukchiensis sp. nov., isolated from surface seawater of the Bering Sea and Chukchi Sea.</title>
        <authorList>
            <person name="Li C."/>
            <person name="Lai Q."/>
            <person name="Li G."/>
            <person name="Dong C."/>
            <person name="Wang J."/>
            <person name="Liao Y."/>
            <person name="Shao Z."/>
        </authorList>
    </citation>
    <scope>NUCLEOTIDE SEQUENCE [LARGE SCALE GENOMIC DNA]</scope>
    <source>
        <strain evidence="3 4">MHS-2</strain>
    </source>
</reference>
<evidence type="ECO:0000313" key="4">
    <source>
        <dbReference type="Proteomes" id="UP000025171"/>
    </source>
</evidence>